<dbReference type="PANTHER" id="PTHR33877">
    <property type="entry name" value="SLL1193 PROTEIN"/>
    <property type="match status" value="1"/>
</dbReference>
<dbReference type="InterPro" id="IPR029471">
    <property type="entry name" value="HNH_5"/>
</dbReference>
<dbReference type="AlphaFoldDB" id="A0A3D6BUZ4"/>
<keyword evidence="2" id="KW-0540">Nuclease</keyword>
<protein>
    <submittedName>
        <fullName evidence="2">HNH endonuclease</fullName>
    </submittedName>
</protein>
<evidence type="ECO:0000313" key="3">
    <source>
        <dbReference type="Proteomes" id="UP000263268"/>
    </source>
</evidence>
<dbReference type="Pfam" id="PF14279">
    <property type="entry name" value="HNH_5"/>
    <property type="match status" value="1"/>
</dbReference>
<keyword evidence="2" id="KW-0378">Hydrolase</keyword>
<name>A0A3D6BUZ4_9FLAO</name>
<dbReference type="EMBL" id="DPRK01000225">
    <property type="protein sequence ID" value="HCY82674.1"/>
    <property type="molecule type" value="Genomic_DNA"/>
</dbReference>
<dbReference type="PANTHER" id="PTHR33877:SF2">
    <property type="entry name" value="OS07G0170200 PROTEIN"/>
    <property type="match status" value="1"/>
</dbReference>
<proteinExistence type="predicted"/>
<sequence length="166" mass="19111">MDMMALKLDASYRPIEVIDALEALVMCIIGKATPVETYETKINSPTKAFELPAVIVLKTIVKFRFTTVACNRQNVIWRDNNQCQYCANYFPSDKLTMDHVIPKSRGGQNTWENLVASCMRCNQKKGSRTPKESNMIPLKKPIRPKANILRTIKKNQISDLWKNYLW</sequence>
<accession>A0A3D6BUZ4</accession>
<gene>
    <name evidence="2" type="ORF">DHV22_14310</name>
</gene>
<reference evidence="2 3" key="1">
    <citation type="journal article" date="2018" name="Nat. Biotechnol.">
        <title>A standardized bacterial taxonomy based on genome phylogeny substantially revises the tree of life.</title>
        <authorList>
            <person name="Parks D.H."/>
            <person name="Chuvochina M."/>
            <person name="Waite D.W."/>
            <person name="Rinke C."/>
            <person name="Skarshewski A."/>
            <person name="Chaumeil P.A."/>
            <person name="Hugenholtz P."/>
        </authorList>
    </citation>
    <scope>NUCLEOTIDE SEQUENCE [LARGE SCALE GENOMIC DNA]</scope>
    <source>
        <strain evidence="2">UBA10227</strain>
    </source>
</reference>
<dbReference type="SMART" id="SM00507">
    <property type="entry name" value="HNHc"/>
    <property type="match status" value="1"/>
</dbReference>
<comment type="caution">
    <text evidence="2">The sequence shown here is derived from an EMBL/GenBank/DDBJ whole genome shotgun (WGS) entry which is preliminary data.</text>
</comment>
<dbReference type="GO" id="GO:0004519">
    <property type="term" value="F:endonuclease activity"/>
    <property type="evidence" value="ECO:0007669"/>
    <property type="project" value="UniProtKB-KW"/>
</dbReference>
<dbReference type="InterPro" id="IPR052892">
    <property type="entry name" value="NA-targeting_endonuclease"/>
</dbReference>
<evidence type="ECO:0000313" key="2">
    <source>
        <dbReference type="EMBL" id="HCY82674.1"/>
    </source>
</evidence>
<dbReference type="InterPro" id="IPR003615">
    <property type="entry name" value="HNH_nuc"/>
</dbReference>
<dbReference type="CDD" id="cd00085">
    <property type="entry name" value="HNHc"/>
    <property type="match status" value="1"/>
</dbReference>
<dbReference type="Proteomes" id="UP000263268">
    <property type="component" value="Unassembled WGS sequence"/>
</dbReference>
<keyword evidence="2" id="KW-0255">Endonuclease</keyword>
<organism evidence="2 3">
    <name type="scientific">Xanthomarina gelatinilytica</name>
    <dbReference type="NCBI Taxonomy" id="1137281"/>
    <lineage>
        <taxon>Bacteria</taxon>
        <taxon>Pseudomonadati</taxon>
        <taxon>Bacteroidota</taxon>
        <taxon>Flavobacteriia</taxon>
        <taxon>Flavobacteriales</taxon>
        <taxon>Flavobacteriaceae</taxon>
        <taxon>Xanthomarina</taxon>
    </lineage>
</organism>
<evidence type="ECO:0000259" key="1">
    <source>
        <dbReference type="SMART" id="SM00507"/>
    </source>
</evidence>
<feature type="domain" description="HNH nuclease" evidence="1">
    <location>
        <begin position="71"/>
        <end position="123"/>
    </location>
</feature>
<dbReference type="Gene3D" id="1.10.30.50">
    <property type="match status" value="1"/>
</dbReference>